<evidence type="ECO:0000313" key="3">
    <source>
        <dbReference type="Proteomes" id="UP000317648"/>
    </source>
</evidence>
<accession>A0A518DPH3</accession>
<dbReference type="AlphaFoldDB" id="A0A518DPH3"/>
<sequence length="74" mass="8227">MGINVSPSETHQMAWAAKNPESFEAVIIIGFLSGNFRPHRIGSVDFPCENDRMPDSDTQPEIRHPFFQGGRVGV</sequence>
<name>A0A518DPH3_9BACT</name>
<evidence type="ECO:0000313" key="2">
    <source>
        <dbReference type="EMBL" id="QDU93747.1"/>
    </source>
</evidence>
<dbReference type="KEGG" id="lcre:Pla8534_15300"/>
<evidence type="ECO:0000256" key="1">
    <source>
        <dbReference type="SAM" id="MobiDB-lite"/>
    </source>
</evidence>
<reference evidence="2 3" key="1">
    <citation type="submission" date="2019-02" db="EMBL/GenBank/DDBJ databases">
        <title>Deep-cultivation of Planctomycetes and their phenomic and genomic characterization uncovers novel biology.</title>
        <authorList>
            <person name="Wiegand S."/>
            <person name="Jogler M."/>
            <person name="Boedeker C."/>
            <person name="Pinto D."/>
            <person name="Vollmers J."/>
            <person name="Rivas-Marin E."/>
            <person name="Kohn T."/>
            <person name="Peeters S.H."/>
            <person name="Heuer A."/>
            <person name="Rast P."/>
            <person name="Oberbeckmann S."/>
            <person name="Bunk B."/>
            <person name="Jeske O."/>
            <person name="Meyerdierks A."/>
            <person name="Storesund J.E."/>
            <person name="Kallscheuer N."/>
            <person name="Luecker S."/>
            <person name="Lage O.M."/>
            <person name="Pohl T."/>
            <person name="Merkel B.J."/>
            <person name="Hornburger P."/>
            <person name="Mueller R.-W."/>
            <person name="Bruemmer F."/>
            <person name="Labrenz M."/>
            <person name="Spormann A.M."/>
            <person name="Op den Camp H."/>
            <person name="Overmann J."/>
            <person name="Amann R."/>
            <person name="Jetten M.S.M."/>
            <person name="Mascher T."/>
            <person name="Medema M.H."/>
            <person name="Devos D.P."/>
            <person name="Kaster A.-K."/>
            <person name="Ovreas L."/>
            <person name="Rohde M."/>
            <person name="Galperin M.Y."/>
            <person name="Jogler C."/>
        </authorList>
    </citation>
    <scope>NUCLEOTIDE SEQUENCE [LARGE SCALE GENOMIC DNA]</scope>
    <source>
        <strain evidence="2 3">Pla85_3_4</strain>
    </source>
</reference>
<gene>
    <name evidence="2" type="ORF">Pla8534_15300</name>
</gene>
<dbReference type="Proteomes" id="UP000317648">
    <property type="component" value="Chromosome"/>
</dbReference>
<dbReference type="EMBL" id="CP036433">
    <property type="protein sequence ID" value="QDU93747.1"/>
    <property type="molecule type" value="Genomic_DNA"/>
</dbReference>
<protein>
    <submittedName>
        <fullName evidence="2">Uncharacterized protein</fullName>
    </submittedName>
</protein>
<feature type="compositionally biased region" description="Basic and acidic residues" evidence="1">
    <location>
        <begin position="49"/>
        <end position="64"/>
    </location>
</feature>
<keyword evidence="3" id="KW-1185">Reference proteome</keyword>
<proteinExistence type="predicted"/>
<feature type="region of interest" description="Disordered" evidence="1">
    <location>
        <begin position="47"/>
        <end position="74"/>
    </location>
</feature>
<organism evidence="2 3">
    <name type="scientific">Lignipirellula cremea</name>
    <dbReference type="NCBI Taxonomy" id="2528010"/>
    <lineage>
        <taxon>Bacteria</taxon>
        <taxon>Pseudomonadati</taxon>
        <taxon>Planctomycetota</taxon>
        <taxon>Planctomycetia</taxon>
        <taxon>Pirellulales</taxon>
        <taxon>Pirellulaceae</taxon>
        <taxon>Lignipirellula</taxon>
    </lineage>
</organism>